<dbReference type="SUPFAM" id="SSF102215">
    <property type="entry name" value="Creatininase"/>
    <property type="match status" value="1"/>
</dbReference>
<dbReference type="EMBL" id="UINC01070147">
    <property type="protein sequence ID" value="SVC04065.1"/>
    <property type="molecule type" value="Genomic_DNA"/>
</dbReference>
<organism evidence="1">
    <name type="scientific">marine metagenome</name>
    <dbReference type="NCBI Taxonomy" id="408172"/>
    <lineage>
        <taxon>unclassified sequences</taxon>
        <taxon>metagenomes</taxon>
        <taxon>ecological metagenomes</taxon>
    </lineage>
</organism>
<dbReference type="AlphaFoldDB" id="A0A382IXE4"/>
<dbReference type="Gene3D" id="3.40.50.10310">
    <property type="entry name" value="Creatininase"/>
    <property type="match status" value="1"/>
</dbReference>
<reference evidence="1" key="1">
    <citation type="submission" date="2018-05" db="EMBL/GenBank/DDBJ databases">
        <authorList>
            <person name="Lanie J.A."/>
            <person name="Ng W.-L."/>
            <person name="Kazmierczak K.M."/>
            <person name="Andrzejewski T.M."/>
            <person name="Davidsen T.M."/>
            <person name="Wayne K.J."/>
            <person name="Tettelin H."/>
            <person name="Glass J.I."/>
            <person name="Rusch D."/>
            <person name="Podicherti R."/>
            <person name="Tsui H.-C.T."/>
            <person name="Winkler M.E."/>
        </authorList>
    </citation>
    <scope>NUCLEOTIDE SEQUENCE</scope>
</reference>
<dbReference type="InterPro" id="IPR024087">
    <property type="entry name" value="Creatininase-like_sf"/>
</dbReference>
<evidence type="ECO:0008006" key="2">
    <source>
        <dbReference type="Google" id="ProtNLM"/>
    </source>
</evidence>
<proteinExistence type="predicted"/>
<accession>A0A382IXE4</accession>
<evidence type="ECO:0000313" key="1">
    <source>
        <dbReference type="EMBL" id="SVC04065.1"/>
    </source>
</evidence>
<name>A0A382IXE4_9ZZZZ</name>
<sequence length="31" mass="3575">MKLGEMTWPEVKQLDKDALVAVYPIASFEQH</sequence>
<gene>
    <name evidence="1" type="ORF">METZ01_LOCUS256919</name>
</gene>
<protein>
    <recommendedName>
        <fullName evidence="2">Creatininase</fullName>
    </recommendedName>
</protein>
<feature type="non-terminal residue" evidence="1">
    <location>
        <position position="31"/>
    </location>
</feature>